<feature type="chain" id="PRO_5002475391" description="Galactose oxidase" evidence="3">
    <location>
        <begin position="25"/>
        <end position="349"/>
    </location>
</feature>
<organism evidence="4 5">
    <name type="scientific">Pseudoalteromonas rubra</name>
    <dbReference type="NCBI Taxonomy" id="43658"/>
    <lineage>
        <taxon>Bacteria</taxon>
        <taxon>Pseudomonadati</taxon>
        <taxon>Pseudomonadota</taxon>
        <taxon>Gammaproteobacteria</taxon>
        <taxon>Alteromonadales</taxon>
        <taxon>Pseudoalteromonadaceae</taxon>
        <taxon>Pseudoalteromonas</taxon>
    </lineage>
</organism>
<dbReference type="AlphaFoldDB" id="A0A0F4QDA2"/>
<dbReference type="RefSeq" id="WP_046007177.1">
    <property type="nucleotide sequence ID" value="NZ_JXYA01000065.1"/>
</dbReference>
<accession>A0A0F4QDA2</accession>
<evidence type="ECO:0000256" key="3">
    <source>
        <dbReference type="SAM" id="SignalP"/>
    </source>
</evidence>
<dbReference type="PATRIC" id="fig|43658.5.peg.4727"/>
<dbReference type="Pfam" id="PF24681">
    <property type="entry name" value="Kelch_KLHDC2_KLHL20_DRC7"/>
    <property type="match status" value="1"/>
</dbReference>
<evidence type="ECO:0000256" key="2">
    <source>
        <dbReference type="ARBA" id="ARBA00022737"/>
    </source>
</evidence>
<dbReference type="SMART" id="SM00612">
    <property type="entry name" value="Kelch"/>
    <property type="match status" value="4"/>
</dbReference>
<dbReference type="InterPro" id="IPR006652">
    <property type="entry name" value="Kelch_1"/>
</dbReference>
<reference evidence="4 5" key="1">
    <citation type="journal article" date="2015" name="BMC Genomics">
        <title>Genome mining reveals unlocked bioactive potential of marine Gram-negative bacteria.</title>
        <authorList>
            <person name="Machado H."/>
            <person name="Sonnenschein E.C."/>
            <person name="Melchiorsen J."/>
            <person name="Gram L."/>
        </authorList>
    </citation>
    <scope>NUCLEOTIDE SEQUENCE [LARGE SCALE GENOMIC DNA]</scope>
    <source>
        <strain evidence="4 5">S2471</strain>
    </source>
</reference>
<dbReference type="InterPro" id="IPR051746">
    <property type="entry name" value="Kelch_domain_containing_8"/>
</dbReference>
<dbReference type="Gene3D" id="2.120.10.80">
    <property type="entry name" value="Kelch-type beta propeller"/>
    <property type="match status" value="2"/>
</dbReference>
<dbReference type="Proteomes" id="UP000033452">
    <property type="component" value="Unassembled WGS sequence"/>
</dbReference>
<proteinExistence type="predicted"/>
<evidence type="ECO:0000256" key="1">
    <source>
        <dbReference type="ARBA" id="ARBA00022441"/>
    </source>
</evidence>
<dbReference type="EMBL" id="JXYA01000065">
    <property type="protein sequence ID" value="KJZ05666.1"/>
    <property type="molecule type" value="Genomic_DNA"/>
</dbReference>
<keyword evidence="2" id="KW-0677">Repeat</keyword>
<name>A0A0F4QDA2_9GAMM</name>
<evidence type="ECO:0008006" key="6">
    <source>
        <dbReference type="Google" id="ProtNLM"/>
    </source>
</evidence>
<protein>
    <recommendedName>
        <fullName evidence="6">Galactose oxidase</fullName>
    </recommendedName>
</protein>
<dbReference type="PANTHER" id="PTHR46260:SF3">
    <property type="entry name" value="RING-TYPE DOMAIN-CONTAINING PROTEIN"/>
    <property type="match status" value="1"/>
</dbReference>
<dbReference type="OrthoDB" id="9769308at2"/>
<sequence length="349" mass="37328">MRLFSASRVFMVMTAMLLSGSLGAEQNVEPRTPFSWSAGPDLPIALQEVYPAVFNKRIFVGGGFTPSDLPSFSDLGPTTDVFLLHPAHARWTKAPALPAARHHLGMVANQHFLYAIGGFTGAKDDAWQIQRSVFRLDGNMQAWRNAPTLPIPLAESVYASVGKNIHVIGGKTPSRDSGKNIDTDAHYVLVNNAYWRKVKSASVARNSAASAVIGHKIYVIGGRTSGKEGVNLSHGEVYNTKTDSWSPIAPLPVASAGLSASVLDGKIIVSGGEVFGPNGDWQAGKALDDVWAYDPQTDLWQALPNLPQPRHGHGSVSFNEQLHIIGGAAKVGPQETLSSTMTLSIQASE</sequence>
<feature type="signal peptide" evidence="3">
    <location>
        <begin position="1"/>
        <end position="24"/>
    </location>
</feature>
<keyword evidence="1" id="KW-0880">Kelch repeat</keyword>
<dbReference type="InterPro" id="IPR015915">
    <property type="entry name" value="Kelch-typ_b-propeller"/>
</dbReference>
<comment type="caution">
    <text evidence="4">The sequence shown here is derived from an EMBL/GenBank/DDBJ whole genome shotgun (WGS) entry which is preliminary data.</text>
</comment>
<evidence type="ECO:0000313" key="5">
    <source>
        <dbReference type="Proteomes" id="UP000033452"/>
    </source>
</evidence>
<keyword evidence="3" id="KW-0732">Signal</keyword>
<gene>
    <name evidence="4" type="ORF">TW77_22415</name>
</gene>
<dbReference type="SUPFAM" id="SSF117281">
    <property type="entry name" value="Kelch motif"/>
    <property type="match status" value="2"/>
</dbReference>
<dbReference type="PANTHER" id="PTHR46260">
    <property type="entry name" value="RING-TYPE DOMAIN-CONTAINING PROTEIN"/>
    <property type="match status" value="1"/>
</dbReference>
<keyword evidence="5" id="KW-1185">Reference proteome</keyword>
<evidence type="ECO:0000313" key="4">
    <source>
        <dbReference type="EMBL" id="KJZ05666.1"/>
    </source>
</evidence>